<dbReference type="RefSeq" id="WP_088620119.1">
    <property type="nucleotide sequence ID" value="NZ_CP022129.1"/>
</dbReference>
<gene>
    <name evidence="2" type="ORF">AADEFJLK_01658</name>
    <name evidence="1" type="ORF">CEK71_14865</name>
</gene>
<dbReference type="Proteomes" id="UP000237423">
    <property type="component" value="Unassembled WGS sequence"/>
</dbReference>
<evidence type="ECO:0000313" key="4">
    <source>
        <dbReference type="Proteomes" id="UP000237423"/>
    </source>
</evidence>
<name>A0A1Z4C136_9GAMM</name>
<accession>A0A1Z4C136</accession>
<dbReference type="AlphaFoldDB" id="A0A1Z4C136"/>
<reference evidence="1 3" key="1">
    <citation type="submission" date="2017-06" db="EMBL/GenBank/DDBJ databases">
        <title>Genome Sequencing of the methanotroph Methylovulum psychrotolerants str. HV10-M2 isolated from a high-altitude environment.</title>
        <authorList>
            <person name="Mateos-Rivera A."/>
        </authorList>
    </citation>
    <scope>NUCLEOTIDE SEQUENCE [LARGE SCALE GENOMIC DNA]</scope>
    <source>
        <strain evidence="1 3">HV10_M2</strain>
    </source>
</reference>
<keyword evidence="3" id="KW-1185">Reference proteome</keyword>
<dbReference type="Gene3D" id="6.20.450.20">
    <property type="match status" value="1"/>
</dbReference>
<evidence type="ECO:0000313" key="1">
    <source>
        <dbReference type="EMBL" id="ASF47247.1"/>
    </source>
</evidence>
<reference evidence="2 4" key="2">
    <citation type="submission" date="2017-11" db="EMBL/GenBank/DDBJ databases">
        <title>Draft Genome Sequence of Methylobacter psychrotolerans Sph1T, an Obligate Methanotroph from Low-Temperature Environments.</title>
        <authorList>
            <person name="Oshkin I.Y."/>
            <person name="Miroshnikov K."/>
            <person name="Belova S.E."/>
            <person name="Korzhenkov A."/>
            <person name="Toshchakov S.V."/>
            <person name="Dedysh S.N."/>
        </authorList>
    </citation>
    <scope>NUCLEOTIDE SEQUENCE [LARGE SCALE GENOMIC DNA]</scope>
    <source>
        <strain evidence="2 4">Sph1</strain>
    </source>
</reference>
<dbReference type="OrthoDB" id="3174560at2"/>
<evidence type="ECO:0000313" key="2">
    <source>
        <dbReference type="EMBL" id="POZ52187.1"/>
    </source>
</evidence>
<dbReference type="Proteomes" id="UP000197019">
    <property type="component" value="Chromosome"/>
</dbReference>
<dbReference type="EMBL" id="CP022129">
    <property type="protein sequence ID" value="ASF47247.1"/>
    <property type="molecule type" value="Genomic_DNA"/>
</dbReference>
<protein>
    <submittedName>
        <fullName evidence="1">Uncharacterized protein</fullName>
    </submittedName>
</protein>
<evidence type="ECO:0000313" key="3">
    <source>
        <dbReference type="Proteomes" id="UP000197019"/>
    </source>
</evidence>
<organism evidence="1 3">
    <name type="scientific">Methylovulum psychrotolerans</name>
    <dbReference type="NCBI Taxonomy" id="1704499"/>
    <lineage>
        <taxon>Bacteria</taxon>
        <taxon>Pseudomonadati</taxon>
        <taxon>Pseudomonadota</taxon>
        <taxon>Gammaproteobacteria</taxon>
        <taxon>Methylococcales</taxon>
        <taxon>Methylococcaceae</taxon>
        <taxon>Methylovulum</taxon>
    </lineage>
</organism>
<dbReference type="EMBL" id="PGFZ01000003">
    <property type="protein sequence ID" value="POZ52187.1"/>
    <property type="molecule type" value="Genomic_DNA"/>
</dbReference>
<proteinExistence type="predicted"/>
<dbReference type="KEGG" id="mpsy:CEK71_14865"/>
<sequence>MTSKTIDHSTLSRLVEIGAIHAAHVIGQAGGWALSVKYGMADTFLAAQRSGKLRLFRKLETVMLYLQKLGISHFDVDASAYTAETDRKRPDRAESLKRVHEAAEHDAWFCEQVEQAIIEADAPNAVFIPHDVVMGNLKARLDKIAAQANKDS</sequence>